<evidence type="ECO:0000259" key="5">
    <source>
        <dbReference type="Pfam" id="PF17953"/>
    </source>
</evidence>
<keyword evidence="3" id="KW-0694">RNA-binding</keyword>
<dbReference type="AlphaFoldDB" id="A0A091C8L8"/>
<keyword evidence="4" id="KW-0051">Antiviral defense</keyword>
<name>A0A091C8L8_9ENTE</name>
<comment type="caution">
    <text evidence="6">The sequence shown here is derived from an EMBL/GenBank/DDBJ whole genome shotgun (WGS) entry which is preliminary data.</text>
</comment>
<dbReference type="RefSeq" id="WP_038022212.1">
    <property type="nucleotide sequence ID" value="NZ_JPVT01000042.1"/>
</dbReference>
<reference evidence="6 7" key="1">
    <citation type="submission" date="2014-08" db="EMBL/GenBank/DDBJ databases">
        <title>Genome sequence of Tetragenococcus muriaticus.</title>
        <authorList>
            <person name="Chuea-nongthon C."/>
            <person name="Rodtong S."/>
            <person name="Yongsawatdigul J."/>
            <person name="Steele J.L."/>
            <person name="Liu X.-y."/>
            <person name="Speers J."/>
            <person name="Glasner J.D."/>
            <person name="Neeno-Eckwall E.C."/>
        </authorList>
    </citation>
    <scope>NUCLEOTIDE SEQUENCE [LARGE SCALE GENOMIC DNA]</scope>
    <source>
        <strain evidence="6 7">3MR10-3</strain>
    </source>
</reference>
<dbReference type="GO" id="GO:0003723">
    <property type="term" value="F:RNA binding"/>
    <property type="evidence" value="ECO:0007669"/>
    <property type="project" value="UniProtKB-KW"/>
</dbReference>
<dbReference type="InterPro" id="IPR005510">
    <property type="entry name" value="Csm4"/>
</dbReference>
<evidence type="ECO:0000256" key="1">
    <source>
        <dbReference type="ARBA" id="ARBA00005772"/>
    </source>
</evidence>
<proteinExistence type="inferred from homology"/>
<accession>A0A091C8L8</accession>
<evidence type="ECO:0000256" key="3">
    <source>
        <dbReference type="ARBA" id="ARBA00022884"/>
    </source>
</evidence>
<dbReference type="EMBL" id="JPVT01000042">
    <property type="protein sequence ID" value="KFN92557.1"/>
    <property type="molecule type" value="Genomic_DNA"/>
</dbReference>
<dbReference type="Proteomes" id="UP000029381">
    <property type="component" value="Unassembled WGS sequence"/>
</dbReference>
<comment type="similarity">
    <text evidence="1">Belongs to the CRISPR-associated Csm4 family.</text>
</comment>
<dbReference type="PATRIC" id="fig|1302648.3.peg.408"/>
<dbReference type="InterPro" id="IPR040932">
    <property type="entry name" value="Csm4_C"/>
</dbReference>
<dbReference type="NCBIfam" id="TIGR01903">
    <property type="entry name" value="cas5_csm4"/>
    <property type="match status" value="1"/>
</dbReference>
<evidence type="ECO:0000256" key="4">
    <source>
        <dbReference type="ARBA" id="ARBA00023118"/>
    </source>
</evidence>
<dbReference type="GO" id="GO:0051607">
    <property type="term" value="P:defense response to virus"/>
    <property type="evidence" value="ECO:0007669"/>
    <property type="project" value="UniProtKB-KW"/>
</dbReference>
<evidence type="ECO:0000256" key="2">
    <source>
        <dbReference type="ARBA" id="ARBA00016109"/>
    </source>
</evidence>
<keyword evidence="7" id="KW-1185">Reference proteome</keyword>
<gene>
    <name evidence="6" type="ORF">TMU3MR103_0421</name>
</gene>
<dbReference type="Pfam" id="PF17953">
    <property type="entry name" value="Csm4_C"/>
    <property type="match status" value="1"/>
</dbReference>
<evidence type="ECO:0000313" key="6">
    <source>
        <dbReference type="EMBL" id="KFN92557.1"/>
    </source>
</evidence>
<protein>
    <recommendedName>
        <fullName evidence="2">CRISPR system Cms protein Csm4</fullName>
    </recommendedName>
</protein>
<feature type="domain" description="Csm4 C-terminal" evidence="5">
    <location>
        <begin position="209"/>
        <end position="298"/>
    </location>
</feature>
<sequence>MNLKIYKMQFQNAHFGEGMLSESVSSFDASRLYSALFLEAQKLGKPDEFVELTQNTDFVLSDAFPFIEGQPFLPKPIGYPRVDQQIDSTDLKTVRQKAKKLKKILYIPLNKLDLFLKQEADIEELEAYQNQLAKHSYTTQKGVDPFEVGVTVYKNALYILASQSNLFDQLMESLQYSGIGGKRSSGLGGFSLEILPLPSVLAEKLTVKSNQSVMALSTSLPEDEELEDCIRGANYLLKKSSGFAYSETTGTLLRKQDLYKFKSGSTFRTTFKGKIADIRPDNFSHPVWNFAKGIFYQL</sequence>
<evidence type="ECO:0000313" key="7">
    <source>
        <dbReference type="Proteomes" id="UP000029381"/>
    </source>
</evidence>
<organism evidence="6 7">
    <name type="scientific">Tetragenococcus muriaticus 3MR10-3</name>
    <dbReference type="NCBI Taxonomy" id="1302648"/>
    <lineage>
        <taxon>Bacteria</taxon>
        <taxon>Bacillati</taxon>
        <taxon>Bacillota</taxon>
        <taxon>Bacilli</taxon>
        <taxon>Lactobacillales</taxon>
        <taxon>Enterococcaceae</taxon>
        <taxon>Tetragenococcus</taxon>
    </lineage>
</organism>